<protein>
    <submittedName>
        <fullName evidence="1">Uncharacterized protein</fullName>
    </submittedName>
</protein>
<name>A0A838L3B1_9SPHN</name>
<comment type="caution">
    <text evidence="1">The sequence shown here is derived from an EMBL/GenBank/DDBJ whole genome shotgun (WGS) entry which is preliminary data.</text>
</comment>
<organism evidence="1 2">
    <name type="scientific">Sphingomonas chungangi</name>
    <dbReference type="NCBI Taxonomy" id="2683589"/>
    <lineage>
        <taxon>Bacteria</taxon>
        <taxon>Pseudomonadati</taxon>
        <taxon>Pseudomonadota</taxon>
        <taxon>Alphaproteobacteria</taxon>
        <taxon>Sphingomonadales</taxon>
        <taxon>Sphingomonadaceae</taxon>
        <taxon>Sphingomonas</taxon>
    </lineage>
</organism>
<gene>
    <name evidence="1" type="ORF">HZF05_02200</name>
</gene>
<proteinExistence type="predicted"/>
<sequence length="70" mass="7548">MSRAFCVTLHIDDVMAACAKNKATISTVEPLHTGGTRVVLINSHDAAIMSRVFAGKLITGDVIRTPLRVR</sequence>
<evidence type="ECO:0000313" key="1">
    <source>
        <dbReference type="EMBL" id="MBA2932899.1"/>
    </source>
</evidence>
<evidence type="ECO:0000313" key="2">
    <source>
        <dbReference type="Proteomes" id="UP000570166"/>
    </source>
</evidence>
<dbReference type="RefSeq" id="WP_160364974.1">
    <property type="nucleotide sequence ID" value="NZ_JACEIB010000001.1"/>
</dbReference>
<dbReference type="Proteomes" id="UP000570166">
    <property type="component" value="Unassembled WGS sequence"/>
</dbReference>
<keyword evidence="2" id="KW-1185">Reference proteome</keyword>
<dbReference type="AlphaFoldDB" id="A0A838L3B1"/>
<accession>A0A838L3B1</accession>
<reference evidence="1 2" key="1">
    <citation type="submission" date="2020-07" db="EMBL/GenBank/DDBJ databases">
        <authorList>
            <person name="Sun Q."/>
        </authorList>
    </citation>
    <scope>NUCLEOTIDE SEQUENCE [LARGE SCALE GENOMIC DNA]</scope>
    <source>
        <strain evidence="1 2">CGMCC 1.13654</strain>
    </source>
</reference>
<dbReference type="EMBL" id="JACEIB010000001">
    <property type="protein sequence ID" value="MBA2932899.1"/>
    <property type="molecule type" value="Genomic_DNA"/>
</dbReference>